<dbReference type="STRING" id="1802593.A2172_01495"/>
<dbReference type="InterPro" id="IPR047859">
    <property type="entry name" value="Ribosomal_bL17_CS"/>
</dbReference>
<comment type="caution">
    <text evidence="7">The sequence shown here is derived from an EMBL/GenBank/DDBJ whole genome shotgun (WGS) entry which is preliminary data.</text>
</comment>
<dbReference type="HAMAP" id="MF_01368">
    <property type="entry name" value="Ribosomal_bL17"/>
    <property type="match status" value="1"/>
</dbReference>
<dbReference type="GO" id="GO:0003735">
    <property type="term" value="F:structural constituent of ribosome"/>
    <property type="evidence" value="ECO:0007669"/>
    <property type="project" value="InterPro"/>
</dbReference>
<organism evidence="7 8">
    <name type="scientific">Candidatus Woykebacteria bacterium RBG_13_40_15</name>
    <dbReference type="NCBI Taxonomy" id="1802593"/>
    <lineage>
        <taxon>Bacteria</taxon>
        <taxon>Candidatus Woykeibacteriota</taxon>
    </lineage>
</organism>
<proteinExistence type="inferred from homology"/>
<dbReference type="GO" id="GO:0006412">
    <property type="term" value="P:translation"/>
    <property type="evidence" value="ECO:0007669"/>
    <property type="project" value="UniProtKB-UniRule"/>
</dbReference>
<evidence type="ECO:0000313" key="8">
    <source>
        <dbReference type="Proteomes" id="UP000176631"/>
    </source>
</evidence>
<comment type="similarity">
    <text evidence="1 4 5">Belongs to the bacterial ribosomal protein bL17 family.</text>
</comment>
<keyword evidence="3 4" id="KW-0687">Ribonucleoprotein</keyword>
<name>A0A1G1W946_9BACT</name>
<reference evidence="7 8" key="1">
    <citation type="journal article" date="2016" name="Nat. Commun.">
        <title>Thousands of microbial genomes shed light on interconnected biogeochemical processes in an aquifer system.</title>
        <authorList>
            <person name="Anantharaman K."/>
            <person name="Brown C.T."/>
            <person name="Hug L.A."/>
            <person name="Sharon I."/>
            <person name="Castelle C.J."/>
            <person name="Probst A.J."/>
            <person name="Thomas B.C."/>
            <person name="Singh A."/>
            <person name="Wilkins M.J."/>
            <person name="Karaoz U."/>
            <person name="Brodie E.L."/>
            <person name="Williams K.H."/>
            <person name="Hubbard S.S."/>
            <person name="Banfield J.F."/>
        </authorList>
    </citation>
    <scope>NUCLEOTIDE SEQUENCE [LARGE SCALE GENOMIC DNA]</scope>
</reference>
<dbReference type="EMBL" id="MHCP01000015">
    <property type="protein sequence ID" value="OGY24199.1"/>
    <property type="molecule type" value="Genomic_DNA"/>
</dbReference>
<evidence type="ECO:0000313" key="7">
    <source>
        <dbReference type="EMBL" id="OGY24199.1"/>
    </source>
</evidence>
<accession>A0A1G1W946</accession>
<dbReference type="Pfam" id="PF01196">
    <property type="entry name" value="Ribosomal_L17"/>
    <property type="match status" value="1"/>
</dbReference>
<sequence>MIHRVSKRKFSRDTNARKALLKNLANELILHERITTTQARAKSLRPFLEKLVTKSKNNTLSTRRLLISRLGLQNAVGKLLDVIGPIFKERPGGYTRIIKLPSRTGDNAEMAVIEFVENVSEIAAKKKLEKPTKEEKTKIEVKEKPKTKKIVQKKKEVKPKEKTKK</sequence>
<dbReference type="Proteomes" id="UP000176631">
    <property type="component" value="Unassembled WGS sequence"/>
</dbReference>
<comment type="subunit">
    <text evidence="4">Part of the 50S ribosomal subunit. Contacts protein L32.</text>
</comment>
<evidence type="ECO:0000256" key="1">
    <source>
        <dbReference type="ARBA" id="ARBA00008777"/>
    </source>
</evidence>
<feature type="region of interest" description="Disordered" evidence="6">
    <location>
        <begin position="128"/>
        <end position="165"/>
    </location>
</feature>
<evidence type="ECO:0000256" key="4">
    <source>
        <dbReference type="HAMAP-Rule" id="MF_01368"/>
    </source>
</evidence>
<dbReference type="NCBIfam" id="TIGR00059">
    <property type="entry name" value="L17"/>
    <property type="match status" value="1"/>
</dbReference>
<keyword evidence="2 4" id="KW-0689">Ribosomal protein</keyword>
<dbReference type="InterPro" id="IPR036373">
    <property type="entry name" value="Ribosomal_bL17_sf"/>
</dbReference>
<evidence type="ECO:0000256" key="5">
    <source>
        <dbReference type="RuleBase" id="RU000660"/>
    </source>
</evidence>
<dbReference type="SUPFAM" id="SSF64263">
    <property type="entry name" value="Prokaryotic ribosomal protein L17"/>
    <property type="match status" value="1"/>
</dbReference>
<evidence type="ECO:0000256" key="2">
    <source>
        <dbReference type="ARBA" id="ARBA00022980"/>
    </source>
</evidence>
<dbReference type="AlphaFoldDB" id="A0A1G1W946"/>
<dbReference type="PANTHER" id="PTHR14413:SF16">
    <property type="entry name" value="LARGE RIBOSOMAL SUBUNIT PROTEIN BL17M"/>
    <property type="match status" value="1"/>
</dbReference>
<feature type="compositionally biased region" description="Basic and acidic residues" evidence="6">
    <location>
        <begin position="128"/>
        <end position="144"/>
    </location>
</feature>
<evidence type="ECO:0000256" key="6">
    <source>
        <dbReference type="SAM" id="MobiDB-lite"/>
    </source>
</evidence>
<dbReference type="PANTHER" id="PTHR14413">
    <property type="entry name" value="RIBOSOMAL PROTEIN L17"/>
    <property type="match status" value="1"/>
</dbReference>
<dbReference type="GO" id="GO:0022625">
    <property type="term" value="C:cytosolic large ribosomal subunit"/>
    <property type="evidence" value="ECO:0007669"/>
    <property type="project" value="TreeGrafter"/>
</dbReference>
<feature type="compositionally biased region" description="Basic residues" evidence="6">
    <location>
        <begin position="145"/>
        <end position="165"/>
    </location>
</feature>
<dbReference type="Gene3D" id="3.90.1030.10">
    <property type="entry name" value="Ribosomal protein L17"/>
    <property type="match status" value="1"/>
</dbReference>
<gene>
    <name evidence="4" type="primary">rplQ</name>
    <name evidence="7" type="ORF">A2172_01495</name>
</gene>
<evidence type="ECO:0000256" key="3">
    <source>
        <dbReference type="ARBA" id="ARBA00023274"/>
    </source>
</evidence>
<dbReference type="InterPro" id="IPR000456">
    <property type="entry name" value="Ribosomal_bL17"/>
</dbReference>
<dbReference type="PROSITE" id="PS01167">
    <property type="entry name" value="RIBOSOMAL_L17"/>
    <property type="match status" value="1"/>
</dbReference>
<protein>
    <recommendedName>
        <fullName evidence="4">Large ribosomal subunit protein bL17</fullName>
    </recommendedName>
</protein>